<evidence type="ECO:0000313" key="3">
    <source>
        <dbReference type="Proteomes" id="UP000248423"/>
    </source>
</evidence>
<organism evidence="2 3">
    <name type="scientific">Aspergillus sclerotiicarbonarius (strain CBS 121057 / IBT 28362)</name>
    <dbReference type="NCBI Taxonomy" id="1448318"/>
    <lineage>
        <taxon>Eukaryota</taxon>
        <taxon>Fungi</taxon>
        <taxon>Dikarya</taxon>
        <taxon>Ascomycota</taxon>
        <taxon>Pezizomycotina</taxon>
        <taxon>Eurotiomycetes</taxon>
        <taxon>Eurotiomycetidae</taxon>
        <taxon>Eurotiales</taxon>
        <taxon>Aspergillaceae</taxon>
        <taxon>Aspergillus</taxon>
        <taxon>Aspergillus subgen. Circumdati</taxon>
    </lineage>
</organism>
<name>A0A319FA92_ASPSB</name>
<reference evidence="2 3" key="1">
    <citation type="submission" date="2018-02" db="EMBL/GenBank/DDBJ databases">
        <title>The genomes of Aspergillus section Nigri reveals drivers in fungal speciation.</title>
        <authorList>
            <consortium name="DOE Joint Genome Institute"/>
            <person name="Vesth T.C."/>
            <person name="Nybo J."/>
            <person name="Theobald S."/>
            <person name="Brandl J."/>
            <person name="Frisvad J.C."/>
            <person name="Nielsen K.F."/>
            <person name="Lyhne E.K."/>
            <person name="Kogle M.E."/>
            <person name="Kuo A."/>
            <person name="Riley R."/>
            <person name="Clum A."/>
            <person name="Nolan M."/>
            <person name="Lipzen A."/>
            <person name="Salamov A."/>
            <person name="Henrissat B."/>
            <person name="Wiebenga A."/>
            <person name="De vries R.P."/>
            <person name="Grigoriev I.V."/>
            <person name="Mortensen U.H."/>
            <person name="Andersen M.R."/>
            <person name="Baker S.E."/>
        </authorList>
    </citation>
    <scope>NUCLEOTIDE SEQUENCE [LARGE SCALE GENOMIC DNA]</scope>
    <source>
        <strain evidence="2 3">CBS 121057</strain>
    </source>
</reference>
<dbReference type="AlphaFoldDB" id="A0A319FA92"/>
<evidence type="ECO:0000256" key="1">
    <source>
        <dbReference type="SAM" id="MobiDB-lite"/>
    </source>
</evidence>
<dbReference type="EMBL" id="KZ826388">
    <property type="protein sequence ID" value="PYI02883.1"/>
    <property type="molecule type" value="Genomic_DNA"/>
</dbReference>
<dbReference type="OrthoDB" id="4499271at2759"/>
<evidence type="ECO:0000313" key="2">
    <source>
        <dbReference type="EMBL" id="PYI02883.1"/>
    </source>
</evidence>
<keyword evidence="3" id="KW-1185">Reference proteome</keyword>
<proteinExistence type="predicted"/>
<sequence length="286" mass="33309">MSEPCSNPRQKIKGLESSIARLLDSNKIPSFIWGESALAMYGARSTVHFSGWVIPGRFIGKATWALINAGYVCCQSDHRDRRDPRAPRPPRCSKMSEQYHPYPDRHFHCRTDAATGEAKELAYSVALYKMKRLFWNTPEPPLSALRSAHSGRMQVSYFQLNRQTREDYPVRLLTPGQYLKGIIYLVLRDHHVQKFKRWQHWQQELGYLIGLFDQKSFQGHLNGLDARFLEYMKHRNNSEYGYRDSGARLLNQIFDEEKKEGRLPKPERGETDTPHLDLLFQLQVVV</sequence>
<dbReference type="VEuPathDB" id="FungiDB:BO78DRAFT_452951"/>
<feature type="region of interest" description="Disordered" evidence="1">
    <location>
        <begin position="77"/>
        <end position="97"/>
    </location>
</feature>
<accession>A0A319FA92</accession>
<protein>
    <submittedName>
        <fullName evidence="2">Uncharacterized protein</fullName>
    </submittedName>
</protein>
<gene>
    <name evidence="2" type="ORF">BO78DRAFT_452951</name>
</gene>
<dbReference type="Proteomes" id="UP000248423">
    <property type="component" value="Unassembled WGS sequence"/>
</dbReference>
<feature type="compositionally biased region" description="Basic and acidic residues" evidence="1">
    <location>
        <begin position="77"/>
        <end position="86"/>
    </location>
</feature>